<evidence type="ECO:0000256" key="3">
    <source>
        <dbReference type="ARBA" id="ARBA00022833"/>
    </source>
</evidence>
<evidence type="ECO:0000313" key="8">
    <source>
        <dbReference type="Proteomes" id="UP000059188"/>
    </source>
</evidence>
<dbReference type="PROSITE" id="PS50089">
    <property type="entry name" value="ZF_RING_2"/>
    <property type="match status" value="1"/>
</dbReference>
<dbReference type="PROSITE" id="PS00518">
    <property type="entry name" value="ZF_RING_1"/>
    <property type="match status" value="1"/>
</dbReference>
<dbReference type="AlphaFoldDB" id="A0A0B7FJS6"/>
<dbReference type="InterPro" id="IPR027370">
    <property type="entry name" value="Znf-RING_euk"/>
</dbReference>
<dbReference type="SUPFAM" id="SSF57850">
    <property type="entry name" value="RING/U-box"/>
    <property type="match status" value="1"/>
</dbReference>
<dbReference type="CDD" id="cd16564">
    <property type="entry name" value="RING-HC_RNF222"/>
    <property type="match status" value="1"/>
</dbReference>
<dbReference type="InterPro" id="IPR051435">
    <property type="entry name" value="RING_finger_E3_ubiq-ligases"/>
</dbReference>
<dbReference type="SMART" id="SM00184">
    <property type="entry name" value="RING"/>
    <property type="match status" value="1"/>
</dbReference>
<dbReference type="GO" id="GO:0016567">
    <property type="term" value="P:protein ubiquitination"/>
    <property type="evidence" value="ECO:0007669"/>
    <property type="project" value="TreeGrafter"/>
</dbReference>
<keyword evidence="3" id="KW-0862">Zinc</keyword>
<keyword evidence="8" id="KW-1185">Reference proteome</keyword>
<evidence type="ECO:0000313" key="7">
    <source>
        <dbReference type="EMBL" id="CEL57139.1"/>
    </source>
</evidence>
<reference evidence="7 8" key="1">
    <citation type="submission" date="2014-11" db="EMBL/GenBank/DDBJ databases">
        <authorList>
            <person name="Wibberg Daniel"/>
        </authorList>
    </citation>
    <scope>NUCLEOTIDE SEQUENCE [LARGE SCALE GENOMIC DNA]</scope>
    <source>
        <strain evidence="7">Rhizoctonia solani AG1-IB 7/3/14</strain>
    </source>
</reference>
<dbReference type="PANTHER" id="PTHR22791">
    <property type="entry name" value="RING-TYPE DOMAIN-CONTAINING PROTEIN"/>
    <property type="match status" value="1"/>
</dbReference>
<gene>
    <name evidence="7" type="ORF">RSOLAG1IB_08371</name>
</gene>
<dbReference type="InterPro" id="IPR013083">
    <property type="entry name" value="Znf_RING/FYVE/PHD"/>
</dbReference>
<dbReference type="STRING" id="1108050.A0A0B7FJS6"/>
<accession>A0A0B7FJS6</accession>
<dbReference type="Pfam" id="PF13445">
    <property type="entry name" value="zf-RING_UBOX"/>
    <property type="match status" value="1"/>
</dbReference>
<dbReference type="PANTHER" id="PTHR22791:SF6">
    <property type="entry name" value="RING-TYPE DOMAIN-CONTAINING PROTEIN"/>
    <property type="match status" value="1"/>
</dbReference>
<feature type="domain" description="RING-type" evidence="6">
    <location>
        <begin position="7"/>
        <end position="51"/>
    </location>
</feature>
<dbReference type="InterPro" id="IPR001841">
    <property type="entry name" value="Znf_RING"/>
</dbReference>
<evidence type="ECO:0000259" key="6">
    <source>
        <dbReference type="PROSITE" id="PS50089"/>
    </source>
</evidence>
<dbReference type="GO" id="GO:0008270">
    <property type="term" value="F:zinc ion binding"/>
    <property type="evidence" value="ECO:0007669"/>
    <property type="project" value="UniProtKB-KW"/>
</dbReference>
<proteinExistence type="predicted"/>
<evidence type="ECO:0000256" key="1">
    <source>
        <dbReference type="ARBA" id="ARBA00022723"/>
    </source>
</evidence>
<evidence type="ECO:0000256" key="2">
    <source>
        <dbReference type="ARBA" id="ARBA00022771"/>
    </source>
</evidence>
<organism evidence="7 8">
    <name type="scientific">Thanatephorus cucumeris (strain AG1-IB / isolate 7/3/14)</name>
    <name type="common">Lettuce bottom rot fungus</name>
    <name type="synonym">Rhizoctonia solani</name>
    <dbReference type="NCBI Taxonomy" id="1108050"/>
    <lineage>
        <taxon>Eukaryota</taxon>
        <taxon>Fungi</taxon>
        <taxon>Dikarya</taxon>
        <taxon>Basidiomycota</taxon>
        <taxon>Agaricomycotina</taxon>
        <taxon>Agaricomycetes</taxon>
        <taxon>Cantharellales</taxon>
        <taxon>Ceratobasidiaceae</taxon>
        <taxon>Rhizoctonia</taxon>
        <taxon>Rhizoctonia solani AG-1</taxon>
    </lineage>
</organism>
<dbReference type="Gene3D" id="3.30.40.10">
    <property type="entry name" value="Zinc/RING finger domain, C3HC4 (zinc finger)"/>
    <property type="match status" value="1"/>
</dbReference>
<keyword evidence="2 4" id="KW-0863">Zinc-finger</keyword>
<dbReference type="GO" id="GO:0061630">
    <property type="term" value="F:ubiquitin protein ligase activity"/>
    <property type="evidence" value="ECO:0007669"/>
    <property type="project" value="TreeGrafter"/>
</dbReference>
<feature type="region of interest" description="Disordered" evidence="5">
    <location>
        <begin position="168"/>
        <end position="208"/>
    </location>
</feature>
<dbReference type="EMBL" id="LN679127">
    <property type="protein sequence ID" value="CEL57139.1"/>
    <property type="molecule type" value="Genomic_DNA"/>
</dbReference>
<dbReference type="Proteomes" id="UP000059188">
    <property type="component" value="Unassembled WGS sequence"/>
</dbReference>
<evidence type="ECO:0000256" key="4">
    <source>
        <dbReference type="PROSITE-ProRule" id="PRU00175"/>
    </source>
</evidence>
<protein>
    <recommendedName>
        <fullName evidence="6">RING-type domain-containing protein</fullName>
    </recommendedName>
</protein>
<dbReference type="InterPro" id="IPR017907">
    <property type="entry name" value="Znf_RING_CS"/>
</dbReference>
<dbReference type="OrthoDB" id="6105938at2759"/>
<feature type="compositionally biased region" description="Polar residues" evidence="5">
    <location>
        <begin position="168"/>
        <end position="182"/>
    </location>
</feature>
<keyword evidence="1" id="KW-0479">Metal-binding</keyword>
<sequence length="208" mass="23203">MLILQSCPVCFEEFDASRKPHTITCGHVFCHPCLEAINQSGLESAKCPICRTRFNPDSARAVIGSDQPRQEAKLWESLKGYTKGNCRTEQLPCLPSKEELTRIGASEGICIAVDTMRMLLHAENSSFELEVKSQQLQVDRDILSRRVANLEYRLKQLQGALIINTSHNSMKGATGQTESYRSNEAPRPSISSDDDDPPSPRTKPTVRQ</sequence>
<evidence type="ECO:0000256" key="5">
    <source>
        <dbReference type="SAM" id="MobiDB-lite"/>
    </source>
</evidence>
<name>A0A0B7FJS6_THACB</name>